<dbReference type="Proteomes" id="UP000309872">
    <property type="component" value="Unassembled WGS sequence"/>
</dbReference>
<reference evidence="1 2" key="1">
    <citation type="submission" date="2019-04" db="EMBL/GenBank/DDBJ databases">
        <title>Sphingobacterium olei sp. nov., isolated from oil-contaminated soil.</title>
        <authorList>
            <person name="Liu B."/>
        </authorList>
    </citation>
    <scope>NUCLEOTIDE SEQUENCE [LARGE SCALE GENOMIC DNA]</scope>
    <source>
        <strain evidence="1 2">Y3L14</strain>
    </source>
</reference>
<protein>
    <recommendedName>
        <fullName evidence="3">DUF4348 domain-containing protein</fullName>
    </recommendedName>
</protein>
<accession>A0A4U0H806</accession>
<organism evidence="1 2">
    <name type="scientific">Sphingobacterium alkalisoli</name>
    <dbReference type="NCBI Taxonomy" id="1874115"/>
    <lineage>
        <taxon>Bacteria</taxon>
        <taxon>Pseudomonadati</taxon>
        <taxon>Bacteroidota</taxon>
        <taxon>Sphingobacteriia</taxon>
        <taxon>Sphingobacteriales</taxon>
        <taxon>Sphingobacteriaceae</taxon>
        <taxon>Sphingobacterium</taxon>
    </lineage>
</organism>
<evidence type="ECO:0000313" key="1">
    <source>
        <dbReference type="EMBL" id="TJY67911.1"/>
    </source>
</evidence>
<keyword evidence="2" id="KW-1185">Reference proteome</keyword>
<evidence type="ECO:0008006" key="3">
    <source>
        <dbReference type="Google" id="ProtNLM"/>
    </source>
</evidence>
<sequence>MSVHLCLCIIGLAMGCQPNNTSQSFHSKVDSSALQYPKFDLSDDEFGSFLKKISDDTVYQFSRIKFPIVKKKLTEDGEEESKVESYTWEHMNFDNVEGVQREISAPVELVRNVRYFDPEIALEVIYVFHELDGKWFLVEIVDNSN</sequence>
<evidence type="ECO:0000313" key="2">
    <source>
        <dbReference type="Proteomes" id="UP000309872"/>
    </source>
</evidence>
<proteinExistence type="predicted"/>
<dbReference type="AlphaFoldDB" id="A0A4U0H806"/>
<dbReference type="EMBL" id="SUKA01000001">
    <property type="protein sequence ID" value="TJY67911.1"/>
    <property type="molecule type" value="Genomic_DNA"/>
</dbReference>
<dbReference type="Gene3D" id="3.10.450.410">
    <property type="match status" value="1"/>
</dbReference>
<gene>
    <name evidence="1" type="ORF">FAZ19_01205</name>
</gene>
<comment type="caution">
    <text evidence="1">The sequence shown here is derived from an EMBL/GenBank/DDBJ whole genome shotgun (WGS) entry which is preliminary data.</text>
</comment>
<name>A0A4U0H806_9SPHI</name>
<dbReference type="RefSeq" id="WP_136818779.1">
    <property type="nucleotide sequence ID" value="NZ_BMJX01000001.1"/>
</dbReference>
<dbReference type="OrthoDB" id="1043604at2"/>